<accession>A0A2P6N4N3</accession>
<dbReference type="InterPro" id="IPR023214">
    <property type="entry name" value="HAD_sf"/>
</dbReference>
<evidence type="ECO:0000313" key="2">
    <source>
        <dbReference type="Proteomes" id="UP000241769"/>
    </source>
</evidence>
<dbReference type="Proteomes" id="UP000241769">
    <property type="component" value="Unassembled WGS sequence"/>
</dbReference>
<protein>
    <recommendedName>
        <fullName evidence="3">Magnesium-dependent phosphatase 1-like</fullName>
    </recommendedName>
</protein>
<dbReference type="AlphaFoldDB" id="A0A2P6N4N3"/>
<sequence>MQRRRYKAFVFDYDNTLTISNSPAQRTAYLETIQQMMQQLTSNGIYVAIASYNWDTDRLLTDMGIQSKTDMIKEIRRQYRIWMRERGRHTSLRKSEIIFFDDDLFNCQAVEAYGVRAINIAPSSGIQMQVFESLLSESTQ</sequence>
<dbReference type="InterPro" id="IPR036412">
    <property type="entry name" value="HAD-like_sf"/>
</dbReference>
<keyword evidence="2" id="KW-1185">Reference proteome</keyword>
<gene>
    <name evidence="1" type="ORF">PROFUN_13343</name>
</gene>
<dbReference type="SUPFAM" id="SSF56784">
    <property type="entry name" value="HAD-like"/>
    <property type="match status" value="1"/>
</dbReference>
<dbReference type="InParanoid" id="A0A2P6N4N3"/>
<evidence type="ECO:0008006" key="3">
    <source>
        <dbReference type="Google" id="ProtNLM"/>
    </source>
</evidence>
<dbReference type="OrthoDB" id="2865258at2759"/>
<proteinExistence type="predicted"/>
<dbReference type="EMBL" id="MDYQ01000206">
    <property type="protein sequence ID" value="PRP78904.1"/>
    <property type="molecule type" value="Genomic_DNA"/>
</dbReference>
<name>A0A2P6N4N3_9EUKA</name>
<reference evidence="1 2" key="1">
    <citation type="journal article" date="2018" name="Genome Biol. Evol.">
        <title>Multiple Roots of Fruiting Body Formation in Amoebozoa.</title>
        <authorList>
            <person name="Hillmann F."/>
            <person name="Forbes G."/>
            <person name="Novohradska S."/>
            <person name="Ferling I."/>
            <person name="Riege K."/>
            <person name="Groth M."/>
            <person name="Westermann M."/>
            <person name="Marz M."/>
            <person name="Spaller T."/>
            <person name="Winckler T."/>
            <person name="Schaap P."/>
            <person name="Glockner G."/>
        </authorList>
    </citation>
    <scope>NUCLEOTIDE SEQUENCE [LARGE SCALE GENOMIC DNA]</scope>
    <source>
        <strain evidence="1 2">Jena</strain>
    </source>
</reference>
<organism evidence="1 2">
    <name type="scientific">Planoprotostelium fungivorum</name>
    <dbReference type="NCBI Taxonomy" id="1890364"/>
    <lineage>
        <taxon>Eukaryota</taxon>
        <taxon>Amoebozoa</taxon>
        <taxon>Evosea</taxon>
        <taxon>Variosea</taxon>
        <taxon>Cavosteliida</taxon>
        <taxon>Cavosteliaceae</taxon>
        <taxon>Planoprotostelium</taxon>
    </lineage>
</organism>
<dbReference type="Gene3D" id="3.40.50.1000">
    <property type="entry name" value="HAD superfamily/HAD-like"/>
    <property type="match status" value="1"/>
</dbReference>
<comment type="caution">
    <text evidence="1">The sequence shown here is derived from an EMBL/GenBank/DDBJ whole genome shotgun (WGS) entry which is preliminary data.</text>
</comment>
<evidence type="ECO:0000313" key="1">
    <source>
        <dbReference type="EMBL" id="PRP78904.1"/>
    </source>
</evidence>